<dbReference type="PANTHER" id="PTHR32060:SF30">
    <property type="entry name" value="CARBOXY-TERMINAL PROCESSING PROTEASE CTPA"/>
    <property type="match status" value="1"/>
</dbReference>
<keyword evidence="4" id="KW-0720">Serine protease</keyword>
<dbReference type="SMART" id="SM00228">
    <property type="entry name" value="PDZ"/>
    <property type="match status" value="1"/>
</dbReference>
<dbReference type="Pfam" id="PF17820">
    <property type="entry name" value="PDZ_6"/>
    <property type="match status" value="1"/>
</dbReference>
<evidence type="ECO:0000256" key="5">
    <source>
        <dbReference type="SAM" id="Phobius"/>
    </source>
</evidence>
<comment type="similarity">
    <text evidence="1">Belongs to the peptidase S41A family.</text>
</comment>
<keyword evidence="5" id="KW-0472">Membrane</keyword>
<dbReference type="GO" id="GO:0006508">
    <property type="term" value="P:proteolysis"/>
    <property type="evidence" value="ECO:0007669"/>
    <property type="project" value="UniProtKB-KW"/>
</dbReference>
<proteinExistence type="inferred from homology"/>
<evidence type="ECO:0000313" key="8">
    <source>
        <dbReference type="Proteomes" id="UP000824262"/>
    </source>
</evidence>
<dbReference type="Gene3D" id="3.90.226.10">
    <property type="entry name" value="2-enoyl-CoA Hydratase, Chain A, domain 1"/>
    <property type="match status" value="1"/>
</dbReference>
<evidence type="ECO:0000313" key="7">
    <source>
        <dbReference type="EMBL" id="HIQ79059.1"/>
    </source>
</evidence>
<feature type="domain" description="PDZ" evidence="6">
    <location>
        <begin position="104"/>
        <end position="171"/>
    </location>
</feature>
<evidence type="ECO:0000256" key="3">
    <source>
        <dbReference type="ARBA" id="ARBA00022801"/>
    </source>
</evidence>
<dbReference type="CDD" id="cd06782">
    <property type="entry name" value="cpPDZ_CPP-like"/>
    <property type="match status" value="1"/>
</dbReference>
<dbReference type="GO" id="GO:0004175">
    <property type="term" value="F:endopeptidase activity"/>
    <property type="evidence" value="ECO:0007669"/>
    <property type="project" value="TreeGrafter"/>
</dbReference>
<gene>
    <name evidence="7" type="ORF">IAB77_07360</name>
</gene>
<dbReference type="InterPro" id="IPR036034">
    <property type="entry name" value="PDZ_sf"/>
</dbReference>
<dbReference type="PANTHER" id="PTHR32060">
    <property type="entry name" value="TAIL-SPECIFIC PROTEASE"/>
    <property type="match status" value="1"/>
</dbReference>
<dbReference type="Proteomes" id="UP000824262">
    <property type="component" value="Unassembled WGS sequence"/>
</dbReference>
<evidence type="ECO:0000256" key="4">
    <source>
        <dbReference type="ARBA" id="ARBA00022825"/>
    </source>
</evidence>
<keyword evidence="2" id="KW-0645">Protease</keyword>
<dbReference type="InterPro" id="IPR029045">
    <property type="entry name" value="ClpP/crotonase-like_dom_sf"/>
</dbReference>
<dbReference type="AlphaFoldDB" id="A0A9D0ZEZ4"/>
<dbReference type="EMBL" id="DVGA01000074">
    <property type="protein sequence ID" value="HIQ79059.1"/>
    <property type="molecule type" value="Genomic_DNA"/>
</dbReference>
<dbReference type="Gene3D" id="3.30.750.44">
    <property type="match status" value="1"/>
</dbReference>
<dbReference type="SUPFAM" id="SSF52096">
    <property type="entry name" value="ClpP/crotonase"/>
    <property type="match status" value="1"/>
</dbReference>
<dbReference type="PROSITE" id="PS50106">
    <property type="entry name" value="PDZ"/>
    <property type="match status" value="1"/>
</dbReference>
<name>A0A9D0ZEZ4_9FIRM</name>
<dbReference type="InterPro" id="IPR005151">
    <property type="entry name" value="Tail-specific_protease"/>
</dbReference>
<organism evidence="7 8">
    <name type="scientific">Candidatus Scatomorpha intestinavium</name>
    <dbReference type="NCBI Taxonomy" id="2840922"/>
    <lineage>
        <taxon>Bacteria</taxon>
        <taxon>Bacillati</taxon>
        <taxon>Bacillota</taxon>
        <taxon>Clostridia</taxon>
        <taxon>Eubacteriales</taxon>
        <taxon>Candidatus Scatomorpha</taxon>
    </lineage>
</organism>
<feature type="transmembrane region" description="Helical" evidence="5">
    <location>
        <begin position="17"/>
        <end position="37"/>
    </location>
</feature>
<dbReference type="Gene3D" id="2.30.42.10">
    <property type="match status" value="1"/>
</dbReference>
<dbReference type="GO" id="GO:0007165">
    <property type="term" value="P:signal transduction"/>
    <property type="evidence" value="ECO:0007669"/>
    <property type="project" value="TreeGrafter"/>
</dbReference>
<protein>
    <submittedName>
        <fullName evidence="7">PDZ domain-containing protein</fullName>
    </submittedName>
</protein>
<dbReference type="GO" id="GO:0030288">
    <property type="term" value="C:outer membrane-bounded periplasmic space"/>
    <property type="evidence" value="ECO:0007669"/>
    <property type="project" value="TreeGrafter"/>
</dbReference>
<comment type="caution">
    <text evidence="7">The sequence shown here is derived from an EMBL/GenBank/DDBJ whole genome shotgun (WGS) entry which is preliminary data.</text>
</comment>
<dbReference type="CDD" id="cd07560">
    <property type="entry name" value="Peptidase_S41_CPP"/>
    <property type="match status" value="1"/>
</dbReference>
<evidence type="ECO:0000256" key="2">
    <source>
        <dbReference type="ARBA" id="ARBA00022670"/>
    </source>
</evidence>
<dbReference type="GO" id="GO:0008236">
    <property type="term" value="F:serine-type peptidase activity"/>
    <property type="evidence" value="ECO:0007669"/>
    <property type="project" value="UniProtKB-KW"/>
</dbReference>
<reference evidence="7" key="2">
    <citation type="journal article" date="2021" name="PeerJ">
        <title>Extensive microbial diversity within the chicken gut microbiome revealed by metagenomics and culture.</title>
        <authorList>
            <person name="Gilroy R."/>
            <person name="Ravi A."/>
            <person name="Getino M."/>
            <person name="Pursley I."/>
            <person name="Horton D.L."/>
            <person name="Alikhan N.F."/>
            <person name="Baker D."/>
            <person name="Gharbi K."/>
            <person name="Hall N."/>
            <person name="Watson M."/>
            <person name="Adriaenssens E.M."/>
            <person name="Foster-Nyarko E."/>
            <person name="Jarju S."/>
            <person name="Secka A."/>
            <person name="Antonio M."/>
            <person name="Oren A."/>
            <person name="Chaudhuri R.R."/>
            <person name="La Ragione R."/>
            <person name="Hildebrand F."/>
            <person name="Pallen M.J."/>
        </authorList>
    </citation>
    <scope>NUCLEOTIDE SEQUENCE</scope>
    <source>
        <strain evidence="7">ChiBcolR7-354</strain>
    </source>
</reference>
<dbReference type="InterPro" id="IPR004447">
    <property type="entry name" value="Peptidase_S41A"/>
</dbReference>
<dbReference type="InterPro" id="IPR001478">
    <property type="entry name" value="PDZ"/>
</dbReference>
<accession>A0A9D0ZEZ4</accession>
<keyword evidence="5" id="KW-1133">Transmembrane helix</keyword>
<keyword evidence="3" id="KW-0378">Hydrolase</keyword>
<dbReference type="InterPro" id="IPR041489">
    <property type="entry name" value="PDZ_6"/>
</dbReference>
<dbReference type="Pfam" id="PF03572">
    <property type="entry name" value="Peptidase_S41"/>
    <property type="match status" value="1"/>
</dbReference>
<dbReference type="SUPFAM" id="SSF50156">
    <property type="entry name" value="PDZ domain-like"/>
    <property type="match status" value="1"/>
</dbReference>
<evidence type="ECO:0000259" key="6">
    <source>
        <dbReference type="PROSITE" id="PS50106"/>
    </source>
</evidence>
<evidence type="ECO:0000256" key="1">
    <source>
        <dbReference type="ARBA" id="ARBA00009179"/>
    </source>
</evidence>
<keyword evidence="5" id="KW-0812">Transmembrane</keyword>
<reference evidence="7" key="1">
    <citation type="submission" date="2020-10" db="EMBL/GenBank/DDBJ databases">
        <authorList>
            <person name="Gilroy R."/>
        </authorList>
    </citation>
    <scope>NUCLEOTIDE SEQUENCE</scope>
    <source>
        <strain evidence="7">ChiBcolR7-354</strain>
    </source>
</reference>
<sequence>MKQNSGGPLRAIGRLKINFWIALLLCILCVGVTYGVASSRSRAAFGSEENYAQAMKYLEIKNTIDDYYIGEVDEETISSAAFSAMVNSLGDVWSSYMSPTEYQTYQLYSSNQFIGLGVSIAKDSDTGGFEITGLTEGSPAENAGLQRGDIILSVDGEDVTGMTISDARSLITSHIDESVTLLIDRNGSQTEYTVDCRLIYDNPVSYEMINGNVGYIKISNFESGAADGAIAAIESLLGSGAQYFVFDVRTNPGGLLSELTTLLDYLLPGVDIFVSVDKSGEETVITSNNVCLDMDMCVLVNADSYSAAEFFAAALQEYGWATIVGEHTTGKGRSQQTFELSDGSALHLSTAKYLTPNRVDLSEQGGVAPDIEVALTGNTDSQLDAAVSQLLYG</sequence>
<dbReference type="SMART" id="SM00245">
    <property type="entry name" value="TSPc"/>
    <property type="match status" value="1"/>
</dbReference>